<dbReference type="GO" id="GO:0006310">
    <property type="term" value="P:DNA recombination"/>
    <property type="evidence" value="ECO:0007669"/>
    <property type="project" value="UniProtKB-KW"/>
</dbReference>
<dbReference type="InterPro" id="IPR013762">
    <property type="entry name" value="Integrase-like_cat_sf"/>
</dbReference>
<protein>
    <submittedName>
        <fullName evidence="2">Site-specific integrase</fullName>
    </submittedName>
</protein>
<gene>
    <name evidence="2" type="ORF">PX52LOC_04798</name>
</gene>
<dbReference type="Proteomes" id="UP000324974">
    <property type="component" value="Chromosome"/>
</dbReference>
<dbReference type="SUPFAM" id="SSF56349">
    <property type="entry name" value="DNA breaking-rejoining enzymes"/>
    <property type="match status" value="1"/>
</dbReference>
<proteinExistence type="predicted"/>
<dbReference type="RefSeq" id="WP_149112357.1">
    <property type="nucleotide sequence ID" value="NZ_CP042425.1"/>
</dbReference>
<dbReference type="AlphaFoldDB" id="A0A5C1AG45"/>
<reference evidence="3" key="1">
    <citation type="submission" date="2019-08" db="EMBL/GenBank/DDBJ databases">
        <title>Limnoglobus roseus gen. nov., sp. nov., a novel freshwater planctomycete with a giant genome from the family Gemmataceae.</title>
        <authorList>
            <person name="Kulichevskaya I.S."/>
            <person name="Naumoff D.G."/>
            <person name="Miroshnikov K."/>
            <person name="Ivanova A."/>
            <person name="Philippov D.A."/>
            <person name="Hakobyan A."/>
            <person name="Rijpstra I.C."/>
            <person name="Sinninghe Damste J.S."/>
            <person name="Liesack W."/>
            <person name="Dedysh S.N."/>
        </authorList>
    </citation>
    <scope>NUCLEOTIDE SEQUENCE [LARGE SCALE GENOMIC DNA]</scope>
    <source>
        <strain evidence="3">PX52</strain>
    </source>
</reference>
<keyword evidence="3" id="KW-1185">Reference proteome</keyword>
<name>A0A5C1AG45_9BACT</name>
<dbReference type="GO" id="GO:0003677">
    <property type="term" value="F:DNA binding"/>
    <property type="evidence" value="ECO:0007669"/>
    <property type="project" value="InterPro"/>
</dbReference>
<dbReference type="EMBL" id="CP042425">
    <property type="protein sequence ID" value="QEL17790.1"/>
    <property type="molecule type" value="Genomic_DNA"/>
</dbReference>
<accession>A0A5C1AG45</accession>
<organism evidence="2 3">
    <name type="scientific">Limnoglobus roseus</name>
    <dbReference type="NCBI Taxonomy" id="2598579"/>
    <lineage>
        <taxon>Bacteria</taxon>
        <taxon>Pseudomonadati</taxon>
        <taxon>Planctomycetota</taxon>
        <taxon>Planctomycetia</taxon>
        <taxon>Gemmatales</taxon>
        <taxon>Gemmataceae</taxon>
        <taxon>Limnoglobus</taxon>
    </lineage>
</organism>
<sequence>MPRKFLMSPDFSVRNRRWRKWHQGKPYTVTCAELGLPEHLWTELGSYQEANRWWEAKRREIEQPHKVLLDRIVHQLKTIDDEDVKARDAFTLEMSKIAPAVFTPPAASTGMTVGEALDEYYALQLVNSEPSSLIRLHSFVRDLKALTLPPVDGQPGAVVLSADMPLAVIDERKVLQVFHYVDRVKNENSSKVRYFGMFRAFVTHCAVMDHIPLPKNIRSRKLTWEVTTTAKEMPDWDVVREFLKKLPDRLRLYALLALNTGMNNTDIAHLEERQIDFKRRTVRRKRVKTEGWEKVPTVVYFLWDETLRLLKQEMTTGAAYALLDGRGKPLYVESKGEGGKPKLYDKVKSQWRDTLGRSSERPFTLKDFRDFGSLLLQNSPFRTYRDSWLGHTPKEVSDTNYSGFEDVRAACKWMEQVIFHGLPIRAEDEDGEATSVTNGTTGAGEK</sequence>
<evidence type="ECO:0000313" key="3">
    <source>
        <dbReference type="Proteomes" id="UP000324974"/>
    </source>
</evidence>
<dbReference type="InterPro" id="IPR011010">
    <property type="entry name" value="DNA_brk_join_enz"/>
</dbReference>
<dbReference type="OrthoDB" id="215580at2"/>
<dbReference type="KEGG" id="lrs:PX52LOC_04798"/>
<dbReference type="Gene3D" id="1.10.443.10">
    <property type="entry name" value="Intergrase catalytic core"/>
    <property type="match status" value="1"/>
</dbReference>
<keyword evidence="1" id="KW-0233">DNA recombination</keyword>
<evidence type="ECO:0000313" key="2">
    <source>
        <dbReference type="EMBL" id="QEL17790.1"/>
    </source>
</evidence>
<evidence type="ECO:0000256" key="1">
    <source>
        <dbReference type="ARBA" id="ARBA00023172"/>
    </source>
</evidence>
<dbReference type="GO" id="GO:0015074">
    <property type="term" value="P:DNA integration"/>
    <property type="evidence" value="ECO:0007669"/>
    <property type="project" value="InterPro"/>
</dbReference>